<dbReference type="GO" id="GO:0009252">
    <property type="term" value="P:peptidoglycan biosynthetic process"/>
    <property type="evidence" value="ECO:0007669"/>
    <property type="project" value="UniProtKB-KW"/>
</dbReference>
<dbReference type="GO" id="GO:0006508">
    <property type="term" value="P:proteolysis"/>
    <property type="evidence" value="ECO:0007669"/>
    <property type="project" value="InterPro"/>
</dbReference>
<reference evidence="14 15" key="2">
    <citation type="journal article" date="2010" name="Stand. Genomic Sci.">
        <title>Complete genome sequence of Desulfohalobium retbaense type strain (HR(100)).</title>
        <authorList>
            <person name="Spring S."/>
            <person name="Nolan M."/>
            <person name="Lapidus A."/>
            <person name="Glavina Del Rio T."/>
            <person name="Copeland A."/>
            <person name="Tice H."/>
            <person name="Cheng J.F."/>
            <person name="Lucas S."/>
            <person name="Land M."/>
            <person name="Chen F."/>
            <person name="Bruce D."/>
            <person name="Goodwin L."/>
            <person name="Pitluck S."/>
            <person name="Ivanova N."/>
            <person name="Mavromatis K."/>
            <person name="Mikhailova N."/>
            <person name="Pati A."/>
            <person name="Chen A."/>
            <person name="Palaniappan K."/>
            <person name="Hauser L."/>
            <person name="Chang Y.J."/>
            <person name="Jeffries C.D."/>
            <person name="Munk C."/>
            <person name="Kiss H."/>
            <person name="Chain P."/>
            <person name="Han C."/>
            <person name="Brettin T."/>
            <person name="Detter J.C."/>
            <person name="Schuler E."/>
            <person name="Goker M."/>
            <person name="Rohde M."/>
            <person name="Bristow J."/>
            <person name="Eisen J.A."/>
            <person name="Markowitz V."/>
            <person name="Hugenholtz P."/>
            <person name="Kyrpides N.C."/>
            <person name="Klenk H.P."/>
        </authorList>
    </citation>
    <scope>NUCLEOTIDE SEQUENCE [LARGE SCALE GENOMIC DNA]</scope>
    <source>
        <strain evidence="15">ATCC 49802 / DSM 20745 / S 6022</strain>
    </source>
</reference>
<evidence type="ECO:0000256" key="4">
    <source>
        <dbReference type="ARBA" id="ARBA00022960"/>
    </source>
</evidence>
<evidence type="ECO:0000256" key="8">
    <source>
        <dbReference type="PIRSR" id="PIRSR618044-2"/>
    </source>
</evidence>
<dbReference type="PROSITE" id="PS50005">
    <property type="entry name" value="TPR"/>
    <property type="match status" value="1"/>
</dbReference>
<keyword evidence="11" id="KW-0812">Transmembrane</keyword>
<dbReference type="InterPro" id="IPR019734">
    <property type="entry name" value="TPR_rpt"/>
</dbReference>
<evidence type="ECO:0000256" key="6">
    <source>
        <dbReference type="ARBA" id="ARBA00023316"/>
    </source>
</evidence>
<evidence type="ECO:0000256" key="11">
    <source>
        <dbReference type="SAM" id="Phobius"/>
    </source>
</evidence>
<evidence type="ECO:0000256" key="2">
    <source>
        <dbReference type="ARBA" id="ARBA00022729"/>
    </source>
</evidence>
<dbReference type="KEGG" id="sti:Sthe_0439"/>
<evidence type="ECO:0000313" key="15">
    <source>
        <dbReference type="Proteomes" id="UP000002027"/>
    </source>
</evidence>
<dbReference type="Gene3D" id="3.40.710.10">
    <property type="entry name" value="DD-peptidase/beta-lactamase superfamily"/>
    <property type="match status" value="1"/>
</dbReference>
<keyword evidence="14" id="KW-0645">Protease</keyword>
<feature type="repeat" description="TPR" evidence="9">
    <location>
        <begin position="454"/>
        <end position="487"/>
    </location>
</feature>
<accession>D1C7P5</accession>
<evidence type="ECO:0000256" key="1">
    <source>
        <dbReference type="ARBA" id="ARBA00007164"/>
    </source>
</evidence>
<feature type="domain" description="Peptidase S11 D-alanyl-D-alanine carboxypeptidase A N-terminal" evidence="13">
    <location>
        <begin position="34"/>
        <end position="261"/>
    </location>
</feature>
<gene>
    <name evidence="14" type="ordered locus">Sthe_0439</name>
</gene>
<protein>
    <submittedName>
        <fullName evidence="14">Serine-type D-Ala-D-Ala carboxypeptidase</fullName>
        <ecNumber evidence="14">3.4.16.4</ecNumber>
    </submittedName>
</protein>
<evidence type="ECO:0000256" key="10">
    <source>
        <dbReference type="RuleBase" id="RU004016"/>
    </source>
</evidence>
<dbReference type="Proteomes" id="UP000002027">
    <property type="component" value="Chromosome 1"/>
</dbReference>
<evidence type="ECO:0000256" key="7">
    <source>
        <dbReference type="PIRSR" id="PIRSR618044-1"/>
    </source>
</evidence>
<dbReference type="eggNOG" id="COG1686">
    <property type="taxonomic scope" value="Bacteria"/>
</dbReference>
<keyword evidence="4" id="KW-0133">Cell shape</keyword>
<keyword evidence="2 12" id="KW-0732">Signal</keyword>
<dbReference type="InterPro" id="IPR018044">
    <property type="entry name" value="Peptidase_S11"/>
</dbReference>
<dbReference type="RefSeq" id="WP_012870925.1">
    <property type="nucleotide sequence ID" value="NC_013523.1"/>
</dbReference>
<feature type="signal peptide" evidence="12">
    <location>
        <begin position="1"/>
        <end position="33"/>
    </location>
</feature>
<evidence type="ECO:0000256" key="5">
    <source>
        <dbReference type="ARBA" id="ARBA00022984"/>
    </source>
</evidence>
<evidence type="ECO:0000313" key="14">
    <source>
        <dbReference type="EMBL" id="ACZ37878.1"/>
    </source>
</evidence>
<keyword evidence="15" id="KW-1185">Reference proteome</keyword>
<keyword evidence="5" id="KW-0573">Peptidoglycan synthesis</keyword>
<feature type="active site" evidence="7">
    <location>
        <position position="123"/>
    </location>
</feature>
<proteinExistence type="inferred from homology"/>
<dbReference type="SUPFAM" id="SSF56601">
    <property type="entry name" value="beta-lactamase/transpeptidase-like"/>
    <property type="match status" value="1"/>
</dbReference>
<evidence type="ECO:0000256" key="3">
    <source>
        <dbReference type="ARBA" id="ARBA00022801"/>
    </source>
</evidence>
<keyword evidence="3 14" id="KW-0378">Hydrolase</keyword>
<dbReference type="InterPro" id="IPR001967">
    <property type="entry name" value="Peptidase_S11_N"/>
</dbReference>
<dbReference type="InParanoid" id="D1C7P5"/>
<dbReference type="InterPro" id="IPR011990">
    <property type="entry name" value="TPR-like_helical_dom_sf"/>
</dbReference>
<feature type="transmembrane region" description="Helical" evidence="11">
    <location>
        <begin position="353"/>
        <end position="374"/>
    </location>
</feature>
<feature type="active site" description="Proton acceptor" evidence="7">
    <location>
        <position position="72"/>
    </location>
</feature>
<dbReference type="PRINTS" id="PR00725">
    <property type="entry name" value="DADACBPTASE1"/>
</dbReference>
<dbReference type="GO" id="GO:0009002">
    <property type="term" value="F:serine-type D-Ala-D-Ala carboxypeptidase activity"/>
    <property type="evidence" value="ECO:0007669"/>
    <property type="project" value="UniProtKB-EC"/>
</dbReference>
<keyword evidence="14" id="KW-0121">Carboxypeptidase</keyword>
<dbReference type="Pfam" id="PF00768">
    <property type="entry name" value="Peptidase_S11"/>
    <property type="match status" value="1"/>
</dbReference>
<dbReference type="AlphaFoldDB" id="D1C7P5"/>
<dbReference type="EC" id="3.4.16.4" evidence="14"/>
<dbReference type="InterPro" id="IPR012338">
    <property type="entry name" value="Beta-lactam/transpept-like"/>
</dbReference>
<dbReference type="Gene3D" id="1.25.40.10">
    <property type="entry name" value="Tetratricopeptide repeat domain"/>
    <property type="match status" value="1"/>
</dbReference>
<dbReference type="GO" id="GO:0071555">
    <property type="term" value="P:cell wall organization"/>
    <property type="evidence" value="ECO:0007669"/>
    <property type="project" value="UniProtKB-KW"/>
</dbReference>
<keyword evidence="11" id="KW-0472">Membrane</keyword>
<dbReference type="SUPFAM" id="SSF48452">
    <property type="entry name" value="TPR-like"/>
    <property type="match status" value="1"/>
</dbReference>
<sequence length="550" mass="58596">MGRSRAWRVRWKSHLLFLTVLSLLWWQTGAVVAADSPPDIAAAHAVVVSADTGEVLFDKGMDAETAPASLTKIFTAAVALETAPLDQLITIAEDDLVGESAMGLVVGQDVTLRTLLYGMMLPSGNDAAMAIARGLSELSDGSSGESIAPFMERVNDLAQRLGLTHTRLVNPHGLDEPGHVSSARDIAAITMYALGNPEFRRIIGSPYYVDEGFELYNNNELLTSYTGLIGGKTGITDEAGYCLVEVAQRDGHTIIAVVLGSTIDDWYTDAISLLDYGFATLAAAPSDPARPRITLAPATPAVVTPTVQTPSTEGSALTVDRVADTTAVVHAADAEPGGGGLSWRWPLASVATMGLALALIVNYPVLLGVGGLLWQRRRAGSLALGAPALLGRLFRPRPQRRRARPTQATQAITRTAPVRRAAQATPTTRTAAPVWRPSTARIPAEPQVVPLNRAEALASRAVRLARRGDYRAATHEFARALQADPTYDLTRCPGFWSMDALGYVAAARAYLLLNRPADARTLATIVQLSYGSSRELERVLARTSPAAALV</sequence>
<dbReference type="PANTHER" id="PTHR21581">
    <property type="entry name" value="D-ALANYL-D-ALANINE CARBOXYPEPTIDASE"/>
    <property type="match status" value="1"/>
</dbReference>
<dbReference type="HOGENOM" id="CLU_541760_0_0_0"/>
<keyword evidence="6" id="KW-0961">Cell wall biogenesis/degradation</keyword>
<dbReference type="STRING" id="479434.Sthe_0439"/>
<feature type="binding site" evidence="8">
    <location>
        <position position="232"/>
    </location>
    <ligand>
        <name>substrate</name>
    </ligand>
</feature>
<evidence type="ECO:0000256" key="9">
    <source>
        <dbReference type="PROSITE-ProRule" id="PRU00339"/>
    </source>
</evidence>
<keyword evidence="9" id="KW-0802">TPR repeat</keyword>
<dbReference type="GO" id="GO:0008360">
    <property type="term" value="P:regulation of cell shape"/>
    <property type="evidence" value="ECO:0007669"/>
    <property type="project" value="UniProtKB-KW"/>
</dbReference>
<feature type="active site" description="Acyl-ester intermediate" evidence="7">
    <location>
        <position position="69"/>
    </location>
</feature>
<evidence type="ECO:0000256" key="12">
    <source>
        <dbReference type="SAM" id="SignalP"/>
    </source>
</evidence>
<feature type="chain" id="PRO_5003021494" evidence="12">
    <location>
        <begin position="34"/>
        <end position="550"/>
    </location>
</feature>
<evidence type="ECO:0000259" key="13">
    <source>
        <dbReference type="Pfam" id="PF00768"/>
    </source>
</evidence>
<keyword evidence="11" id="KW-1133">Transmembrane helix</keyword>
<dbReference type="PANTHER" id="PTHR21581:SF33">
    <property type="entry name" value="D-ALANYL-D-ALANINE CARBOXYPEPTIDASE DACB"/>
    <property type="match status" value="1"/>
</dbReference>
<organism evidence="14 15">
    <name type="scientific">Sphaerobacter thermophilus (strain ATCC 49802 / DSM 20745 / KCCM 41009 / NCIMB 13125 / S 6022)</name>
    <dbReference type="NCBI Taxonomy" id="479434"/>
    <lineage>
        <taxon>Bacteria</taxon>
        <taxon>Pseudomonadati</taxon>
        <taxon>Thermomicrobiota</taxon>
        <taxon>Thermomicrobia</taxon>
        <taxon>Sphaerobacterales</taxon>
        <taxon>Sphaerobacterineae</taxon>
        <taxon>Sphaerobacteraceae</taxon>
        <taxon>Sphaerobacter</taxon>
    </lineage>
</organism>
<reference evidence="15" key="1">
    <citation type="submission" date="2009-11" db="EMBL/GenBank/DDBJ databases">
        <title>The complete chromosome 1 of Sphaerobacter thermophilus DSM 20745.</title>
        <authorList>
            <person name="Lucas S."/>
            <person name="Copeland A."/>
            <person name="Lapidus A."/>
            <person name="Glavina del Rio T."/>
            <person name="Dalin E."/>
            <person name="Tice H."/>
            <person name="Bruce D."/>
            <person name="Goodwin L."/>
            <person name="Pitluck S."/>
            <person name="Kyrpides N."/>
            <person name="Mavromatis K."/>
            <person name="Ivanova N."/>
            <person name="Mikhailova N."/>
            <person name="LaButti K.M."/>
            <person name="Clum A."/>
            <person name="Sun H.I."/>
            <person name="Brettin T."/>
            <person name="Detter J.C."/>
            <person name="Han C."/>
            <person name="Larimer F."/>
            <person name="Land M."/>
            <person name="Hauser L."/>
            <person name="Markowitz V."/>
            <person name="Cheng J.F."/>
            <person name="Hugenholtz P."/>
            <person name="Woyke T."/>
            <person name="Wu D."/>
            <person name="Steenblock K."/>
            <person name="Schneider S."/>
            <person name="Pukall R."/>
            <person name="Goeker M."/>
            <person name="Klenk H.P."/>
            <person name="Eisen J.A."/>
        </authorList>
    </citation>
    <scope>NUCLEOTIDE SEQUENCE [LARGE SCALE GENOMIC DNA]</scope>
    <source>
        <strain evidence="15">ATCC 49802 / DSM 20745 / S 6022</strain>
    </source>
</reference>
<comment type="similarity">
    <text evidence="1 10">Belongs to the peptidase S11 family.</text>
</comment>
<name>D1C7P5_SPHTD</name>
<dbReference type="EMBL" id="CP001823">
    <property type="protein sequence ID" value="ACZ37878.1"/>
    <property type="molecule type" value="Genomic_DNA"/>
</dbReference>